<dbReference type="AlphaFoldDB" id="A0A834I8X8"/>
<sequence>AITTISSTSPITAPAIISANLIGQRIGKNQTSNVFTALIHNLGAVVITAAHSTNGSHIIPSAAATPSGEVRP</sequence>
<reference evidence="1" key="1">
    <citation type="submission" date="2020-08" db="EMBL/GenBank/DDBJ databases">
        <title>Genome sequencing and assembly of the red palm weevil Rhynchophorus ferrugineus.</title>
        <authorList>
            <person name="Dias G.B."/>
            <person name="Bergman C.M."/>
            <person name="Manee M."/>
        </authorList>
    </citation>
    <scope>NUCLEOTIDE SEQUENCE</scope>
    <source>
        <strain evidence="1">AA-2017</strain>
        <tissue evidence="1">Whole larva</tissue>
    </source>
</reference>
<keyword evidence="2" id="KW-1185">Reference proteome</keyword>
<proteinExistence type="predicted"/>
<dbReference type="EMBL" id="JAACXV010013320">
    <property type="protein sequence ID" value="KAF7273728.1"/>
    <property type="molecule type" value="Genomic_DNA"/>
</dbReference>
<organism evidence="1 2">
    <name type="scientific">Rhynchophorus ferrugineus</name>
    <name type="common">Red palm weevil</name>
    <name type="synonym">Curculio ferrugineus</name>
    <dbReference type="NCBI Taxonomy" id="354439"/>
    <lineage>
        <taxon>Eukaryota</taxon>
        <taxon>Metazoa</taxon>
        <taxon>Ecdysozoa</taxon>
        <taxon>Arthropoda</taxon>
        <taxon>Hexapoda</taxon>
        <taxon>Insecta</taxon>
        <taxon>Pterygota</taxon>
        <taxon>Neoptera</taxon>
        <taxon>Endopterygota</taxon>
        <taxon>Coleoptera</taxon>
        <taxon>Polyphaga</taxon>
        <taxon>Cucujiformia</taxon>
        <taxon>Curculionidae</taxon>
        <taxon>Dryophthorinae</taxon>
        <taxon>Rhynchophorus</taxon>
    </lineage>
</organism>
<feature type="non-terminal residue" evidence="1">
    <location>
        <position position="1"/>
    </location>
</feature>
<evidence type="ECO:0000313" key="2">
    <source>
        <dbReference type="Proteomes" id="UP000625711"/>
    </source>
</evidence>
<dbReference type="Proteomes" id="UP000625711">
    <property type="component" value="Unassembled WGS sequence"/>
</dbReference>
<gene>
    <name evidence="1" type="ORF">GWI33_013574</name>
</gene>
<comment type="caution">
    <text evidence="1">The sequence shown here is derived from an EMBL/GenBank/DDBJ whole genome shotgun (WGS) entry which is preliminary data.</text>
</comment>
<evidence type="ECO:0000313" key="1">
    <source>
        <dbReference type="EMBL" id="KAF7273728.1"/>
    </source>
</evidence>
<accession>A0A834I8X8</accession>
<name>A0A834I8X8_RHYFE</name>
<protein>
    <submittedName>
        <fullName evidence="1">Uncharacterized protein</fullName>
    </submittedName>
</protein>